<reference evidence="2 3" key="1">
    <citation type="journal article" date="2019" name="Commun. Biol.">
        <title>The bagworm genome reveals a unique fibroin gene that provides high tensile strength.</title>
        <authorList>
            <person name="Kono N."/>
            <person name="Nakamura H."/>
            <person name="Ohtoshi R."/>
            <person name="Tomita M."/>
            <person name="Numata K."/>
            <person name="Arakawa K."/>
        </authorList>
    </citation>
    <scope>NUCLEOTIDE SEQUENCE [LARGE SCALE GENOMIC DNA]</scope>
</reference>
<accession>A0A4C1UQH6</accession>
<protein>
    <submittedName>
        <fullName evidence="2">Uncharacterized protein</fullName>
    </submittedName>
</protein>
<dbReference type="AlphaFoldDB" id="A0A4C1UQH6"/>
<evidence type="ECO:0000256" key="1">
    <source>
        <dbReference type="SAM" id="MobiDB-lite"/>
    </source>
</evidence>
<dbReference type="Proteomes" id="UP000299102">
    <property type="component" value="Unassembled WGS sequence"/>
</dbReference>
<name>A0A4C1UQH6_EUMVA</name>
<gene>
    <name evidence="2" type="ORF">EVAR_19765_1</name>
</gene>
<evidence type="ECO:0000313" key="3">
    <source>
        <dbReference type="Proteomes" id="UP000299102"/>
    </source>
</evidence>
<sequence>MPNRNSKRVPYEFNRCAVQKVARLSTECDDALSWVPRRNSKNGTFIVSSCPSVYPYVTDVRWPPPPVNTQPRRSHKCVAGPLGSNNLMEGGSGDDDSEIDGGGGHRNSRSLDEIQQLKLLLHFRIL</sequence>
<comment type="caution">
    <text evidence="2">The sequence shown here is derived from an EMBL/GenBank/DDBJ whole genome shotgun (WGS) entry which is preliminary data.</text>
</comment>
<evidence type="ECO:0000313" key="2">
    <source>
        <dbReference type="EMBL" id="GBP28723.1"/>
    </source>
</evidence>
<proteinExistence type="predicted"/>
<feature type="region of interest" description="Disordered" evidence="1">
    <location>
        <begin position="64"/>
        <end position="108"/>
    </location>
</feature>
<keyword evidence="3" id="KW-1185">Reference proteome</keyword>
<dbReference type="EMBL" id="BGZK01000210">
    <property type="protein sequence ID" value="GBP28723.1"/>
    <property type="molecule type" value="Genomic_DNA"/>
</dbReference>
<organism evidence="2 3">
    <name type="scientific">Eumeta variegata</name>
    <name type="common">Bagworm moth</name>
    <name type="synonym">Eumeta japonica</name>
    <dbReference type="NCBI Taxonomy" id="151549"/>
    <lineage>
        <taxon>Eukaryota</taxon>
        <taxon>Metazoa</taxon>
        <taxon>Ecdysozoa</taxon>
        <taxon>Arthropoda</taxon>
        <taxon>Hexapoda</taxon>
        <taxon>Insecta</taxon>
        <taxon>Pterygota</taxon>
        <taxon>Neoptera</taxon>
        <taxon>Endopterygota</taxon>
        <taxon>Lepidoptera</taxon>
        <taxon>Glossata</taxon>
        <taxon>Ditrysia</taxon>
        <taxon>Tineoidea</taxon>
        <taxon>Psychidae</taxon>
        <taxon>Oiketicinae</taxon>
        <taxon>Eumeta</taxon>
    </lineage>
</organism>